<proteinExistence type="predicted"/>
<sequence>MKGGREGRKDGHSRYLGTGEIVVTKDGTSVGTRGGQPRGGAERCTTTTITTPSPSSLGCLAPPRIIQQVCSRAEGVAPICLLNRRH</sequence>
<comment type="caution">
    <text evidence="2">The sequence shown here is derived from an EMBL/GenBank/DDBJ whole genome shotgun (WGS) entry which is preliminary data.</text>
</comment>
<evidence type="ECO:0000313" key="2">
    <source>
        <dbReference type="EMBL" id="MPC09708.1"/>
    </source>
</evidence>
<evidence type="ECO:0000313" key="3">
    <source>
        <dbReference type="Proteomes" id="UP000324222"/>
    </source>
</evidence>
<gene>
    <name evidence="2" type="ORF">E2C01_002327</name>
</gene>
<dbReference type="AlphaFoldDB" id="A0A5B7CKP9"/>
<feature type="region of interest" description="Disordered" evidence="1">
    <location>
        <begin position="25"/>
        <end position="55"/>
    </location>
</feature>
<dbReference type="EMBL" id="VSRR010000081">
    <property type="protein sequence ID" value="MPC09708.1"/>
    <property type="molecule type" value="Genomic_DNA"/>
</dbReference>
<name>A0A5B7CKP9_PORTR</name>
<organism evidence="2 3">
    <name type="scientific">Portunus trituberculatus</name>
    <name type="common">Swimming crab</name>
    <name type="synonym">Neptunus trituberculatus</name>
    <dbReference type="NCBI Taxonomy" id="210409"/>
    <lineage>
        <taxon>Eukaryota</taxon>
        <taxon>Metazoa</taxon>
        <taxon>Ecdysozoa</taxon>
        <taxon>Arthropoda</taxon>
        <taxon>Crustacea</taxon>
        <taxon>Multicrustacea</taxon>
        <taxon>Malacostraca</taxon>
        <taxon>Eumalacostraca</taxon>
        <taxon>Eucarida</taxon>
        <taxon>Decapoda</taxon>
        <taxon>Pleocyemata</taxon>
        <taxon>Brachyura</taxon>
        <taxon>Eubrachyura</taxon>
        <taxon>Portunoidea</taxon>
        <taxon>Portunidae</taxon>
        <taxon>Portuninae</taxon>
        <taxon>Portunus</taxon>
    </lineage>
</organism>
<accession>A0A5B7CKP9</accession>
<feature type="compositionally biased region" description="Low complexity" evidence="1">
    <location>
        <begin position="45"/>
        <end position="55"/>
    </location>
</feature>
<dbReference type="Proteomes" id="UP000324222">
    <property type="component" value="Unassembled WGS sequence"/>
</dbReference>
<protein>
    <submittedName>
        <fullName evidence="2">Uncharacterized protein</fullName>
    </submittedName>
</protein>
<reference evidence="2 3" key="1">
    <citation type="submission" date="2019-05" db="EMBL/GenBank/DDBJ databases">
        <title>Another draft genome of Portunus trituberculatus and its Hox gene families provides insights of decapod evolution.</title>
        <authorList>
            <person name="Jeong J.-H."/>
            <person name="Song I."/>
            <person name="Kim S."/>
            <person name="Choi T."/>
            <person name="Kim D."/>
            <person name="Ryu S."/>
            <person name="Kim W."/>
        </authorList>
    </citation>
    <scope>NUCLEOTIDE SEQUENCE [LARGE SCALE GENOMIC DNA]</scope>
    <source>
        <tissue evidence="2">Muscle</tissue>
    </source>
</reference>
<evidence type="ECO:0000256" key="1">
    <source>
        <dbReference type="SAM" id="MobiDB-lite"/>
    </source>
</evidence>
<keyword evidence="3" id="KW-1185">Reference proteome</keyword>